<keyword evidence="2" id="KW-1185">Reference proteome</keyword>
<dbReference type="Proteomes" id="UP001595799">
    <property type="component" value="Unassembled WGS sequence"/>
</dbReference>
<dbReference type="SUPFAM" id="SSF50118">
    <property type="entry name" value="Cell growth inhibitor/plasmid maintenance toxic component"/>
    <property type="match status" value="1"/>
</dbReference>
<gene>
    <name evidence="1" type="ORF">ACFOW6_15155</name>
</gene>
<dbReference type="PANTHER" id="PTHR33988:SF3">
    <property type="entry name" value="ENDORIBONUCLEASE TOXIN CHPB-RELATED"/>
    <property type="match status" value="1"/>
</dbReference>
<organism evidence="1 2">
    <name type="scientific">Fodinicurvata halophila</name>
    <dbReference type="NCBI Taxonomy" id="1419723"/>
    <lineage>
        <taxon>Bacteria</taxon>
        <taxon>Pseudomonadati</taxon>
        <taxon>Pseudomonadota</taxon>
        <taxon>Alphaproteobacteria</taxon>
        <taxon>Rhodospirillales</taxon>
        <taxon>Rhodovibrionaceae</taxon>
        <taxon>Fodinicurvata</taxon>
    </lineage>
</organism>
<proteinExistence type="predicted"/>
<dbReference type="PANTHER" id="PTHR33988">
    <property type="entry name" value="ENDORIBONUCLEASE MAZF-RELATED"/>
    <property type="match status" value="1"/>
</dbReference>
<dbReference type="RefSeq" id="WP_382423266.1">
    <property type="nucleotide sequence ID" value="NZ_JBHSCW010000010.1"/>
</dbReference>
<dbReference type="InterPro" id="IPR011067">
    <property type="entry name" value="Plasmid_toxin/cell-grow_inhib"/>
</dbReference>
<protein>
    <submittedName>
        <fullName evidence="1">Type II toxin-antitoxin system PemK/MazF family toxin</fullName>
    </submittedName>
</protein>
<accession>A0ABV8UQX8</accession>
<evidence type="ECO:0000313" key="1">
    <source>
        <dbReference type="EMBL" id="MFC4352888.1"/>
    </source>
</evidence>
<evidence type="ECO:0000313" key="2">
    <source>
        <dbReference type="Proteomes" id="UP001595799"/>
    </source>
</evidence>
<dbReference type="EMBL" id="JBHSCW010000010">
    <property type="protein sequence ID" value="MFC4352888.1"/>
    <property type="molecule type" value="Genomic_DNA"/>
</dbReference>
<comment type="caution">
    <text evidence="1">The sequence shown here is derived from an EMBL/GenBank/DDBJ whole genome shotgun (WGS) entry which is preliminary data.</text>
</comment>
<name>A0ABV8UQX8_9PROT</name>
<reference evidence="2" key="1">
    <citation type="journal article" date="2019" name="Int. J. Syst. Evol. Microbiol.">
        <title>The Global Catalogue of Microorganisms (GCM) 10K type strain sequencing project: providing services to taxonomists for standard genome sequencing and annotation.</title>
        <authorList>
            <consortium name="The Broad Institute Genomics Platform"/>
            <consortium name="The Broad Institute Genome Sequencing Center for Infectious Disease"/>
            <person name="Wu L."/>
            <person name="Ma J."/>
        </authorList>
    </citation>
    <scope>NUCLEOTIDE SEQUENCE [LARGE SCALE GENOMIC DNA]</scope>
    <source>
        <strain evidence="2">CECT 8472</strain>
    </source>
</reference>
<dbReference type="Pfam" id="PF02452">
    <property type="entry name" value="PemK_toxin"/>
    <property type="match status" value="1"/>
</dbReference>
<dbReference type="Gene3D" id="2.30.30.110">
    <property type="match status" value="1"/>
</dbReference>
<dbReference type="InterPro" id="IPR003477">
    <property type="entry name" value="PemK-like"/>
</dbReference>
<sequence>MPVYIPDRNHIIWLDFEPTKGREIGKYRPALVLSSRTYNSQTGLLVCCPVSTSIRGGKTEVPVVNLSEPSVVAASLVQTLSWKDRKAKFIAEAEADVFEEVLVRLLPLIGADKVLERLVSND</sequence>